<evidence type="ECO:0000256" key="3">
    <source>
        <dbReference type="ARBA" id="ARBA00023004"/>
    </source>
</evidence>
<dbReference type="GO" id="GO:0009055">
    <property type="term" value="F:electron transfer activity"/>
    <property type="evidence" value="ECO:0007669"/>
    <property type="project" value="InterPro"/>
</dbReference>
<dbReference type="EMBL" id="VMRY01000082">
    <property type="protein sequence ID" value="TVT51830.1"/>
    <property type="molecule type" value="Genomic_DNA"/>
</dbReference>
<dbReference type="Proteomes" id="UP000317355">
    <property type="component" value="Unassembled WGS sequence"/>
</dbReference>
<dbReference type="SUPFAM" id="SSF46626">
    <property type="entry name" value="Cytochrome c"/>
    <property type="match status" value="1"/>
</dbReference>
<dbReference type="AlphaFoldDB" id="A0A558CST8"/>
<reference evidence="6 7" key="1">
    <citation type="submission" date="2019-07" db="EMBL/GenBank/DDBJ databases">
        <title>The pathways for chlorine oxyanion respiration interact through the shared metabolite chlorate.</title>
        <authorList>
            <person name="Barnum T.P."/>
            <person name="Cheng Y."/>
            <person name="Hill K.A."/>
            <person name="Lucas L.N."/>
            <person name="Carlson H.K."/>
            <person name="Coates J.D."/>
        </authorList>
    </citation>
    <scope>NUCLEOTIDE SEQUENCE [LARGE SCALE GENOMIC DNA]</scope>
    <source>
        <strain evidence="6">BK-3</strain>
    </source>
</reference>
<protein>
    <submittedName>
        <fullName evidence="6">Cytochrome c</fullName>
    </submittedName>
</protein>
<gene>
    <name evidence="6" type="ORF">FHK82_14765</name>
</gene>
<evidence type="ECO:0000313" key="7">
    <source>
        <dbReference type="Proteomes" id="UP000317355"/>
    </source>
</evidence>
<organism evidence="6 7">
    <name type="scientific">Sedimenticola thiotaurini</name>
    <dbReference type="NCBI Taxonomy" id="1543721"/>
    <lineage>
        <taxon>Bacteria</taxon>
        <taxon>Pseudomonadati</taxon>
        <taxon>Pseudomonadota</taxon>
        <taxon>Gammaproteobacteria</taxon>
        <taxon>Chromatiales</taxon>
        <taxon>Sedimenticolaceae</taxon>
        <taxon>Sedimenticola</taxon>
    </lineage>
</organism>
<keyword evidence="2 4" id="KW-0479">Metal-binding</keyword>
<sequence length="152" mass="17163">MAVAFALSNSIFKQQCIKWIIDKMDDDSLRGWQLRSLFRIAERRDQLIGCLLLVMLSGCSVDQHDHPELTSGQQLFDFHCAPCHKKDGTGIFLKGVPPNRDTDLSVWEIIHKTEKGSGDNSKMPRFQSMPDEEAAKIAIYLKQLGSMKTPAK</sequence>
<dbReference type="GO" id="GO:0020037">
    <property type="term" value="F:heme binding"/>
    <property type="evidence" value="ECO:0007669"/>
    <property type="project" value="InterPro"/>
</dbReference>
<dbReference type="InterPro" id="IPR009056">
    <property type="entry name" value="Cyt_c-like_dom"/>
</dbReference>
<comment type="caution">
    <text evidence="6">The sequence shown here is derived from an EMBL/GenBank/DDBJ whole genome shotgun (WGS) entry which is preliminary data.</text>
</comment>
<name>A0A558CST8_9GAMM</name>
<evidence type="ECO:0000259" key="5">
    <source>
        <dbReference type="PROSITE" id="PS51007"/>
    </source>
</evidence>
<dbReference type="InterPro" id="IPR036909">
    <property type="entry name" value="Cyt_c-like_dom_sf"/>
</dbReference>
<evidence type="ECO:0000256" key="1">
    <source>
        <dbReference type="ARBA" id="ARBA00022617"/>
    </source>
</evidence>
<keyword evidence="3 4" id="KW-0408">Iron</keyword>
<accession>A0A558CST8</accession>
<keyword evidence="1 4" id="KW-0349">Heme</keyword>
<dbReference type="Gene3D" id="1.10.760.10">
    <property type="entry name" value="Cytochrome c-like domain"/>
    <property type="match status" value="1"/>
</dbReference>
<feature type="domain" description="Cytochrome c" evidence="5">
    <location>
        <begin position="67"/>
        <end position="145"/>
    </location>
</feature>
<dbReference type="GO" id="GO:0046872">
    <property type="term" value="F:metal ion binding"/>
    <property type="evidence" value="ECO:0007669"/>
    <property type="project" value="UniProtKB-KW"/>
</dbReference>
<proteinExistence type="predicted"/>
<evidence type="ECO:0000256" key="2">
    <source>
        <dbReference type="ARBA" id="ARBA00022723"/>
    </source>
</evidence>
<evidence type="ECO:0000313" key="6">
    <source>
        <dbReference type="EMBL" id="TVT51830.1"/>
    </source>
</evidence>
<dbReference type="Pfam" id="PF13442">
    <property type="entry name" value="Cytochrome_CBB3"/>
    <property type="match status" value="1"/>
</dbReference>
<dbReference type="PROSITE" id="PS51007">
    <property type="entry name" value="CYTC"/>
    <property type="match status" value="1"/>
</dbReference>
<evidence type="ECO:0000256" key="4">
    <source>
        <dbReference type="PROSITE-ProRule" id="PRU00433"/>
    </source>
</evidence>